<protein>
    <recommendedName>
        <fullName evidence="10">Mannosyl phosphorylinositol ceramide synthase protein</fullName>
    </recommendedName>
</protein>
<dbReference type="InterPro" id="IPR051706">
    <property type="entry name" value="Glycosyltransferase_domain"/>
</dbReference>
<dbReference type="PANTHER" id="PTHR32385">
    <property type="entry name" value="MANNOSYL PHOSPHORYLINOSITOL CERAMIDE SYNTHASE"/>
    <property type="match status" value="1"/>
</dbReference>
<evidence type="ECO:0000256" key="1">
    <source>
        <dbReference type="ARBA" id="ARBA00004370"/>
    </source>
</evidence>
<dbReference type="InterPro" id="IPR029044">
    <property type="entry name" value="Nucleotide-diphossugar_trans"/>
</dbReference>
<evidence type="ECO:0000256" key="7">
    <source>
        <dbReference type="SAM" id="Phobius"/>
    </source>
</evidence>
<dbReference type="Pfam" id="PF04488">
    <property type="entry name" value="Gly_transf_sug"/>
    <property type="match status" value="1"/>
</dbReference>
<dbReference type="OrthoDB" id="3647at2759"/>
<dbReference type="InterPro" id="IPR007577">
    <property type="entry name" value="GlycoTrfase_DXD_sugar-bd_CS"/>
</dbReference>
<evidence type="ECO:0000256" key="3">
    <source>
        <dbReference type="ARBA" id="ARBA00022679"/>
    </source>
</evidence>
<dbReference type="GO" id="GO:0016020">
    <property type="term" value="C:membrane"/>
    <property type="evidence" value="ECO:0007669"/>
    <property type="project" value="UniProtKB-SubCell"/>
</dbReference>
<dbReference type="SUPFAM" id="SSF53448">
    <property type="entry name" value="Nucleotide-diphospho-sugar transferases"/>
    <property type="match status" value="1"/>
</dbReference>
<evidence type="ECO:0000313" key="8">
    <source>
        <dbReference type="EMBL" id="KAF4307731.1"/>
    </source>
</evidence>
<keyword evidence="3" id="KW-0808">Transferase</keyword>
<evidence type="ECO:0000256" key="5">
    <source>
        <dbReference type="ARBA" id="ARBA00022989"/>
    </source>
</evidence>
<dbReference type="AlphaFoldDB" id="A0A8H4IUH8"/>
<dbReference type="PANTHER" id="PTHR32385:SF20">
    <property type="entry name" value="MANNOSYL PHOSPHORYLINOSITOL CERAMIDE SYNTHASE CSH1-RELATED"/>
    <property type="match status" value="1"/>
</dbReference>
<comment type="caution">
    <text evidence="8">The sequence shown here is derived from an EMBL/GenBank/DDBJ whole genome shotgun (WGS) entry which is preliminary data.</text>
</comment>
<name>A0A8H4IUH8_9PEZI</name>
<dbReference type="GO" id="GO:0051999">
    <property type="term" value="P:mannosyl-inositol phosphorylceramide biosynthetic process"/>
    <property type="evidence" value="ECO:0007669"/>
    <property type="project" value="TreeGrafter"/>
</dbReference>
<organism evidence="8 9">
    <name type="scientific">Botryosphaeria dothidea</name>
    <dbReference type="NCBI Taxonomy" id="55169"/>
    <lineage>
        <taxon>Eukaryota</taxon>
        <taxon>Fungi</taxon>
        <taxon>Dikarya</taxon>
        <taxon>Ascomycota</taxon>
        <taxon>Pezizomycotina</taxon>
        <taxon>Dothideomycetes</taxon>
        <taxon>Dothideomycetes incertae sedis</taxon>
        <taxon>Botryosphaeriales</taxon>
        <taxon>Botryosphaeriaceae</taxon>
        <taxon>Botryosphaeria</taxon>
    </lineage>
</organism>
<dbReference type="Gene3D" id="3.90.550.20">
    <property type="match status" value="1"/>
</dbReference>
<evidence type="ECO:0008006" key="10">
    <source>
        <dbReference type="Google" id="ProtNLM"/>
    </source>
</evidence>
<evidence type="ECO:0000256" key="6">
    <source>
        <dbReference type="ARBA" id="ARBA00023136"/>
    </source>
</evidence>
<evidence type="ECO:0000256" key="2">
    <source>
        <dbReference type="ARBA" id="ARBA00009003"/>
    </source>
</evidence>
<evidence type="ECO:0000313" key="9">
    <source>
        <dbReference type="Proteomes" id="UP000572817"/>
    </source>
</evidence>
<dbReference type="EMBL" id="WWBZ02000022">
    <property type="protein sequence ID" value="KAF4307731.1"/>
    <property type="molecule type" value="Genomic_DNA"/>
</dbReference>
<proteinExistence type="inferred from homology"/>
<gene>
    <name evidence="8" type="ORF">GTA08_BOTSDO04291</name>
</gene>
<dbReference type="GO" id="GO:0000030">
    <property type="term" value="F:mannosyltransferase activity"/>
    <property type="evidence" value="ECO:0007669"/>
    <property type="project" value="TreeGrafter"/>
</dbReference>
<sequence>MQAFRCLEGKTLRPRVLGCIFLYVLLAFGLLQLVKKPLALLLQPTRDFETIFISNTKIPKIIHQTYANHSIPDHWKQAQQSCLDLHPDYEYKFWTDDDANEFISNEYPWFEDTWKSYPHPIQRADALRYFVLVHFGGTYIDLDDGCNYRLDPLLQYPAWLPLTVPIGVSNDVMGSIPHHPFFELVIRALADYNKDWASPYLTVMYSTGPLFLSEMREEYLSLENIHSEEELFTLMPKDYDRDQASMFHSYRGSSWHEDDAKVIFWMGDHWLPLTTLGAAAALAVLSSLWKCYWRVVDTSVAPFRKPSQG</sequence>
<feature type="transmembrane region" description="Helical" evidence="7">
    <location>
        <begin position="12"/>
        <end position="34"/>
    </location>
</feature>
<comment type="subcellular location">
    <subcellularLocation>
        <location evidence="1">Membrane</location>
    </subcellularLocation>
</comment>
<accession>A0A8H4IUH8</accession>
<keyword evidence="6 7" id="KW-0472">Membrane</keyword>
<keyword evidence="5 7" id="KW-1133">Transmembrane helix</keyword>
<keyword evidence="4 7" id="KW-0812">Transmembrane</keyword>
<comment type="similarity">
    <text evidence="2">Belongs to the glycosyltransferase 32 family.</text>
</comment>
<keyword evidence="9" id="KW-1185">Reference proteome</keyword>
<evidence type="ECO:0000256" key="4">
    <source>
        <dbReference type="ARBA" id="ARBA00022692"/>
    </source>
</evidence>
<dbReference type="Proteomes" id="UP000572817">
    <property type="component" value="Unassembled WGS sequence"/>
</dbReference>
<reference evidence="8" key="1">
    <citation type="submission" date="2020-04" db="EMBL/GenBank/DDBJ databases">
        <title>Genome Assembly and Annotation of Botryosphaeria dothidea sdau 11-99, a Latent Pathogen of Apple Fruit Ring Rot in China.</title>
        <authorList>
            <person name="Yu C."/>
            <person name="Diao Y."/>
            <person name="Lu Q."/>
            <person name="Zhao J."/>
            <person name="Cui S."/>
            <person name="Peng C."/>
            <person name="He B."/>
            <person name="Liu H."/>
        </authorList>
    </citation>
    <scope>NUCLEOTIDE SEQUENCE [LARGE SCALE GENOMIC DNA]</scope>
    <source>
        <strain evidence="8">Sdau11-99</strain>
    </source>
</reference>